<organism evidence="2 3">
    <name type="scientific">Cuscuta australis</name>
    <dbReference type="NCBI Taxonomy" id="267555"/>
    <lineage>
        <taxon>Eukaryota</taxon>
        <taxon>Viridiplantae</taxon>
        <taxon>Streptophyta</taxon>
        <taxon>Embryophyta</taxon>
        <taxon>Tracheophyta</taxon>
        <taxon>Spermatophyta</taxon>
        <taxon>Magnoliopsida</taxon>
        <taxon>eudicotyledons</taxon>
        <taxon>Gunneridae</taxon>
        <taxon>Pentapetalae</taxon>
        <taxon>asterids</taxon>
        <taxon>lamiids</taxon>
        <taxon>Solanales</taxon>
        <taxon>Convolvulaceae</taxon>
        <taxon>Cuscuteae</taxon>
        <taxon>Cuscuta</taxon>
        <taxon>Cuscuta subgen. Grammica</taxon>
        <taxon>Cuscuta sect. Cleistogrammica</taxon>
    </lineage>
</organism>
<gene>
    <name evidence="2" type="ORF">DM860_005663</name>
</gene>
<proteinExistence type="predicted"/>
<sequence>MRLENNPNDDDEGQKENVEEGAEAPTEPTGPFHPRVSSNDRIAYDYWIGEGGTERGIHVSTREERVRVVRIYRFFDNISIGVTTATTMASLLE</sequence>
<accession>A0A328DUZ8</accession>
<dbReference type="AlphaFoldDB" id="A0A328DUZ8"/>
<evidence type="ECO:0000313" key="3">
    <source>
        <dbReference type="Proteomes" id="UP000249390"/>
    </source>
</evidence>
<evidence type="ECO:0000256" key="1">
    <source>
        <dbReference type="SAM" id="MobiDB-lite"/>
    </source>
</evidence>
<dbReference type="EMBL" id="NQVE01000098">
    <property type="protein sequence ID" value="RAL48239.1"/>
    <property type="molecule type" value="Genomic_DNA"/>
</dbReference>
<protein>
    <submittedName>
        <fullName evidence="2">Uncharacterized protein</fullName>
    </submittedName>
</protein>
<reference evidence="2 3" key="1">
    <citation type="submission" date="2018-06" db="EMBL/GenBank/DDBJ databases">
        <title>The Genome of Cuscuta australis (Dodder) Provides Insight into the Evolution of Plant Parasitism.</title>
        <authorList>
            <person name="Liu H."/>
        </authorList>
    </citation>
    <scope>NUCLEOTIDE SEQUENCE [LARGE SCALE GENOMIC DNA]</scope>
    <source>
        <strain evidence="3">cv. Yunnan</strain>
        <tissue evidence="2">Vines</tissue>
    </source>
</reference>
<name>A0A328DUZ8_9ASTE</name>
<keyword evidence="3" id="KW-1185">Reference proteome</keyword>
<comment type="caution">
    <text evidence="2">The sequence shown here is derived from an EMBL/GenBank/DDBJ whole genome shotgun (WGS) entry which is preliminary data.</text>
</comment>
<evidence type="ECO:0000313" key="2">
    <source>
        <dbReference type="EMBL" id="RAL48239.1"/>
    </source>
</evidence>
<dbReference type="Proteomes" id="UP000249390">
    <property type="component" value="Unassembled WGS sequence"/>
</dbReference>
<feature type="region of interest" description="Disordered" evidence="1">
    <location>
        <begin position="1"/>
        <end position="37"/>
    </location>
</feature>